<dbReference type="Pfam" id="PF04494">
    <property type="entry name" value="TFIID_NTD2"/>
    <property type="match status" value="1"/>
</dbReference>
<feature type="domain" description="TFIID subunit TAF5 NTD2" evidence="1">
    <location>
        <begin position="58"/>
        <end position="84"/>
    </location>
</feature>
<accession>A0A5E4PY28</accession>
<name>A0A5E4PY28_9NEOP</name>
<reference evidence="2 3" key="1">
    <citation type="submission" date="2017-07" db="EMBL/GenBank/DDBJ databases">
        <authorList>
            <person name="Talla V."/>
            <person name="Backstrom N."/>
        </authorList>
    </citation>
    <scope>NUCLEOTIDE SEQUENCE [LARGE SCALE GENOMIC DNA]</scope>
</reference>
<dbReference type="Proteomes" id="UP000324832">
    <property type="component" value="Unassembled WGS sequence"/>
</dbReference>
<keyword evidence="3" id="KW-1185">Reference proteome</keyword>
<dbReference type="EMBL" id="FZQP02000902">
    <property type="protein sequence ID" value="VVC90920.1"/>
    <property type="molecule type" value="Genomic_DNA"/>
</dbReference>
<organism evidence="2 3">
    <name type="scientific">Leptidea sinapis</name>
    <dbReference type="NCBI Taxonomy" id="189913"/>
    <lineage>
        <taxon>Eukaryota</taxon>
        <taxon>Metazoa</taxon>
        <taxon>Ecdysozoa</taxon>
        <taxon>Arthropoda</taxon>
        <taxon>Hexapoda</taxon>
        <taxon>Insecta</taxon>
        <taxon>Pterygota</taxon>
        <taxon>Neoptera</taxon>
        <taxon>Endopterygota</taxon>
        <taxon>Lepidoptera</taxon>
        <taxon>Glossata</taxon>
        <taxon>Ditrysia</taxon>
        <taxon>Papilionoidea</taxon>
        <taxon>Pieridae</taxon>
        <taxon>Dismorphiinae</taxon>
        <taxon>Leptidea</taxon>
    </lineage>
</organism>
<evidence type="ECO:0000313" key="2">
    <source>
        <dbReference type="EMBL" id="VVC90920.1"/>
    </source>
</evidence>
<evidence type="ECO:0000259" key="1">
    <source>
        <dbReference type="Pfam" id="PF04494"/>
    </source>
</evidence>
<dbReference type="Gene3D" id="1.25.40.500">
    <property type="entry name" value="TFIID subunit TAF5, NTD2 domain"/>
    <property type="match status" value="1"/>
</dbReference>
<dbReference type="SUPFAM" id="SSF160897">
    <property type="entry name" value="Taf5 N-terminal domain-like"/>
    <property type="match status" value="1"/>
</dbReference>
<dbReference type="InterPro" id="IPR007582">
    <property type="entry name" value="TFIID_NTD2"/>
</dbReference>
<evidence type="ECO:0000313" key="3">
    <source>
        <dbReference type="Proteomes" id="UP000324832"/>
    </source>
</evidence>
<dbReference type="AlphaFoldDB" id="A0A5E4PY28"/>
<dbReference type="InterPro" id="IPR037264">
    <property type="entry name" value="TFIID_NTD2_sf"/>
</dbReference>
<protein>
    <recommendedName>
        <fullName evidence="1">TFIID subunit TAF5 NTD2 domain-containing protein</fullName>
    </recommendedName>
</protein>
<proteinExistence type="predicted"/>
<sequence length="87" mass="9786">MGEKSTPLLAVLQLLKKYNLKGTEEILRKEANLGDAQFENLDLPEVELASILSAHHKESDPLTYESAYESLKKFVENSLDVYKVGMC</sequence>
<gene>
    <name evidence="2" type="ORF">LSINAPIS_LOCUS3729</name>
</gene>